<dbReference type="EMBL" id="CP037423">
    <property type="protein sequence ID" value="QDV45039.1"/>
    <property type="molecule type" value="Genomic_DNA"/>
</dbReference>
<gene>
    <name evidence="2" type="ORF">Enr13x_49120</name>
</gene>
<feature type="signal peptide" evidence="1">
    <location>
        <begin position="1"/>
        <end position="26"/>
    </location>
</feature>
<keyword evidence="3" id="KW-1185">Reference proteome</keyword>
<dbReference type="RefSeq" id="WP_145389260.1">
    <property type="nucleotide sequence ID" value="NZ_CP037423.1"/>
</dbReference>
<protein>
    <submittedName>
        <fullName evidence="2">Uncharacterized protein</fullName>
    </submittedName>
</protein>
<evidence type="ECO:0000313" key="3">
    <source>
        <dbReference type="Proteomes" id="UP000319004"/>
    </source>
</evidence>
<dbReference type="OrthoDB" id="262293at2"/>
<accession>A0A518HW11</accession>
<keyword evidence="1" id="KW-0732">Signal</keyword>
<evidence type="ECO:0000313" key="2">
    <source>
        <dbReference type="EMBL" id="QDV45039.1"/>
    </source>
</evidence>
<evidence type="ECO:0000256" key="1">
    <source>
        <dbReference type="SAM" id="SignalP"/>
    </source>
</evidence>
<dbReference type="KEGG" id="snep:Enr13x_49120"/>
<sequence length="450" mass="50646" precursor="true">MRKFLVFSLVITLVAVFAFQTRRSSAELDSTDDGNLIVHEWGTFTTFSGSDGVFLDFRPLAAEHSDLPAYVLDRGSFSPLFYPSKQRLWGRVRMETPVTYFYTDRVRTVNVRVDFPAGLLTEFYPPVQSMQPAIDPQNIFGKGESIGDSSLDWGQVDLIPIRQLVPNLADSDKRETIADDLVQRLLPHGVNEQHYAEARATDSALLHVRGKTGSHKPESGHFEKFLFYRGVGKFQLPISARYQRSSIALANDGNLPIRSAILIDVDGNTINASKLSRVDSGQTLSFEQARPVSEQELSEMVHESLVAEGLYEKEAASMVKTWQHSWFTENGTRILYMVPSSITDELLPLHVTPTPDETLRVLVGRMEIMSPQAEQQMIEVVAQSVRDRATHLADQKRHATKLPYTIPTAVRDFGRMAEPALVRVSKIARDEEIRNEATRLARQFQQASIQ</sequence>
<dbReference type="AlphaFoldDB" id="A0A518HW11"/>
<proteinExistence type="predicted"/>
<dbReference type="Proteomes" id="UP000319004">
    <property type="component" value="Chromosome"/>
</dbReference>
<name>A0A518HW11_9BACT</name>
<organism evidence="2 3">
    <name type="scientific">Stieleria neptunia</name>
    <dbReference type="NCBI Taxonomy" id="2527979"/>
    <lineage>
        <taxon>Bacteria</taxon>
        <taxon>Pseudomonadati</taxon>
        <taxon>Planctomycetota</taxon>
        <taxon>Planctomycetia</taxon>
        <taxon>Pirellulales</taxon>
        <taxon>Pirellulaceae</taxon>
        <taxon>Stieleria</taxon>
    </lineage>
</organism>
<feature type="chain" id="PRO_5021708156" evidence="1">
    <location>
        <begin position="27"/>
        <end position="450"/>
    </location>
</feature>
<reference evidence="2 3" key="1">
    <citation type="submission" date="2019-03" db="EMBL/GenBank/DDBJ databases">
        <title>Deep-cultivation of Planctomycetes and their phenomic and genomic characterization uncovers novel biology.</title>
        <authorList>
            <person name="Wiegand S."/>
            <person name="Jogler M."/>
            <person name="Boedeker C."/>
            <person name="Pinto D."/>
            <person name="Vollmers J."/>
            <person name="Rivas-Marin E."/>
            <person name="Kohn T."/>
            <person name="Peeters S.H."/>
            <person name="Heuer A."/>
            <person name="Rast P."/>
            <person name="Oberbeckmann S."/>
            <person name="Bunk B."/>
            <person name="Jeske O."/>
            <person name="Meyerdierks A."/>
            <person name="Storesund J.E."/>
            <person name="Kallscheuer N."/>
            <person name="Luecker S."/>
            <person name="Lage O.M."/>
            <person name="Pohl T."/>
            <person name="Merkel B.J."/>
            <person name="Hornburger P."/>
            <person name="Mueller R.-W."/>
            <person name="Bruemmer F."/>
            <person name="Labrenz M."/>
            <person name="Spormann A.M."/>
            <person name="Op den Camp H."/>
            <person name="Overmann J."/>
            <person name="Amann R."/>
            <person name="Jetten M.S.M."/>
            <person name="Mascher T."/>
            <person name="Medema M.H."/>
            <person name="Devos D.P."/>
            <person name="Kaster A.-K."/>
            <person name="Ovreas L."/>
            <person name="Rohde M."/>
            <person name="Galperin M.Y."/>
            <person name="Jogler C."/>
        </authorList>
    </citation>
    <scope>NUCLEOTIDE SEQUENCE [LARGE SCALE GENOMIC DNA]</scope>
    <source>
        <strain evidence="2 3">Enr13</strain>
    </source>
</reference>